<keyword evidence="8" id="KW-0503">Monooxygenase</keyword>
<dbReference type="InterPro" id="IPR036922">
    <property type="entry name" value="Rieske_2Fe-2S_sf"/>
</dbReference>
<dbReference type="CDD" id="cd00680">
    <property type="entry name" value="RHO_alpha_C"/>
    <property type="match status" value="1"/>
</dbReference>
<dbReference type="GO" id="GO:0051537">
    <property type="term" value="F:2 iron, 2 sulfur cluster binding"/>
    <property type="evidence" value="ECO:0007669"/>
    <property type="project" value="UniProtKB-KW"/>
</dbReference>
<dbReference type="SUPFAM" id="SSF50022">
    <property type="entry name" value="ISP domain"/>
    <property type="match status" value="1"/>
</dbReference>
<evidence type="ECO:0000256" key="4">
    <source>
        <dbReference type="ARBA" id="ARBA00023002"/>
    </source>
</evidence>
<gene>
    <name evidence="8" type="ORF">FHR98_001855</name>
</gene>
<keyword evidence="2" id="KW-0001">2Fe-2S</keyword>
<organism evidence="8 9">
    <name type="scientific">Limibacillus halophilus</name>
    <dbReference type="NCBI Taxonomy" id="1579333"/>
    <lineage>
        <taxon>Bacteria</taxon>
        <taxon>Pseudomonadati</taxon>
        <taxon>Pseudomonadota</taxon>
        <taxon>Alphaproteobacteria</taxon>
        <taxon>Rhodospirillales</taxon>
        <taxon>Rhodovibrionaceae</taxon>
        <taxon>Limibacillus</taxon>
    </lineage>
</organism>
<dbReference type="InterPro" id="IPR001663">
    <property type="entry name" value="Rng_hydr_dOase-A"/>
</dbReference>
<dbReference type="Proteomes" id="UP000581135">
    <property type="component" value="Unassembled WGS sequence"/>
</dbReference>
<dbReference type="Pfam" id="PF00355">
    <property type="entry name" value="Rieske"/>
    <property type="match status" value="1"/>
</dbReference>
<dbReference type="PRINTS" id="PR00090">
    <property type="entry name" value="RNGDIOXGNASE"/>
</dbReference>
<dbReference type="SUPFAM" id="SSF55961">
    <property type="entry name" value="Bet v1-like"/>
    <property type="match status" value="1"/>
</dbReference>
<keyword evidence="3" id="KW-0479">Metal-binding</keyword>
<dbReference type="GO" id="GO:0005506">
    <property type="term" value="F:iron ion binding"/>
    <property type="evidence" value="ECO:0007669"/>
    <property type="project" value="InterPro"/>
</dbReference>
<evidence type="ECO:0000313" key="8">
    <source>
        <dbReference type="EMBL" id="MBB3065568.1"/>
    </source>
</evidence>
<sequence length="390" mass="44141">MPDDALLSNDTVEALFRAPELARGLPNACYHDREYFAREADKIFTRQWVCVAVASEVPEPGDVKPVSVAGKPLVVLRDRTGVVRVFHNVCSHRGVKLVDAPCKGVPALRCPYHSWAYALDGQLKATPHVGGVGQNRAAGFSRDDKGLKPVRAVVWWDMVFVNISGDAPDFSSLAAPLSERWKRWDMRHLRYGGSEDSSLSLPVNTNWKLAVENYCESYHLPWVHPGLNSYSRLEDHYHIFGENFSGQGSTKYDPRLPNAWSLPKFPDLTEEEEALAEYVVFFPNVLLGIQADHFYVMILDVEDSQKTVERLHIYYLQEAWEQPDLPAIRALTRDRWREVFVEDIDMVERLQQGRVSPAFDGGCFSPVMDTPTLHFQRLIAKAAGQAPENF</sequence>
<dbReference type="InterPro" id="IPR015879">
    <property type="entry name" value="Ring_hydroxy_dOase_asu_C_dom"/>
</dbReference>
<dbReference type="EMBL" id="JACHXA010000004">
    <property type="protein sequence ID" value="MBB3065568.1"/>
    <property type="molecule type" value="Genomic_DNA"/>
</dbReference>
<protein>
    <submittedName>
        <fullName evidence="8">Choline monooxygenase</fullName>
        <ecNumber evidence="8">1.14.15.7</ecNumber>
    </submittedName>
</protein>
<dbReference type="RefSeq" id="WP_183416383.1">
    <property type="nucleotide sequence ID" value="NZ_JACHXA010000004.1"/>
</dbReference>
<keyword evidence="4 8" id="KW-0560">Oxidoreductase</keyword>
<dbReference type="Gene3D" id="3.90.380.10">
    <property type="entry name" value="Naphthalene 1,2-dioxygenase Alpha Subunit, Chain A, domain 1"/>
    <property type="match status" value="2"/>
</dbReference>
<evidence type="ECO:0000313" key="9">
    <source>
        <dbReference type="Proteomes" id="UP000581135"/>
    </source>
</evidence>
<name>A0A839STB8_9PROT</name>
<keyword evidence="5" id="KW-0408">Iron</keyword>
<evidence type="ECO:0000256" key="5">
    <source>
        <dbReference type="ARBA" id="ARBA00023004"/>
    </source>
</evidence>
<reference evidence="8 9" key="1">
    <citation type="submission" date="2020-08" db="EMBL/GenBank/DDBJ databases">
        <title>Genomic Encyclopedia of Type Strains, Phase III (KMG-III): the genomes of soil and plant-associated and newly described type strains.</title>
        <authorList>
            <person name="Whitman W."/>
        </authorList>
    </citation>
    <scope>NUCLEOTIDE SEQUENCE [LARGE SCALE GENOMIC DNA]</scope>
    <source>
        <strain evidence="8 9">CECT 8803</strain>
    </source>
</reference>
<evidence type="ECO:0000256" key="1">
    <source>
        <dbReference type="ARBA" id="ARBA00001962"/>
    </source>
</evidence>
<dbReference type="EC" id="1.14.15.7" evidence="8"/>
<keyword evidence="6" id="KW-0411">Iron-sulfur</keyword>
<dbReference type="Pfam" id="PF00848">
    <property type="entry name" value="Ring_hydroxyl_A"/>
    <property type="match status" value="1"/>
</dbReference>
<evidence type="ECO:0000256" key="6">
    <source>
        <dbReference type="ARBA" id="ARBA00023014"/>
    </source>
</evidence>
<dbReference type="PANTHER" id="PTHR43756">
    <property type="entry name" value="CHOLINE MONOOXYGENASE, CHLOROPLASTIC"/>
    <property type="match status" value="1"/>
</dbReference>
<evidence type="ECO:0000259" key="7">
    <source>
        <dbReference type="PROSITE" id="PS51296"/>
    </source>
</evidence>
<dbReference type="CDD" id="cd03469">
    <property type="entry name" value="Rieske_RO_Alpha_N"/>
    <property type="match status" value="1"/>
</dbReference>
<comment type="cofactor">
    <cofactor evidence="1">
        <name>Fe cation</name>
        <dbReference type="ChEBI" id="CHEBI:24875"/>
    </cofactor>
</comment>
<dbReference type="AlphaFoldDB" id="A0A839STB8"/>
<dbReference type="InterPro" id="IPR017941">
    <property type="entry name" value="Rieske_2Fe-2S"/>
</dbReference>
<dbReference type="PROSITE" id="PS51296">
    <property type="entry name" value="RIESKE"/>
    <property type="match status" value="1"/>
</dbReference>
<comment type="caution">
    <text evidence="8">The sequence shown here is derived from an EMBL/GenBank/DDBJ whole genome shotgun (WGS) entry which is preliminary data.</text>
</comment>
<dbReference type="Gene3D" id="2.102.10.10">
    <property type="entry name" value="Rieske [2Fe-2S] iron-sulphur domain"/>
    <property type="match status" value="1"/>
</dbReference>
<dbReference type="PANTHER" id="PTHR43756:SF5">
    <property type="entry name" value="CHOLINE MONOOXYGENASE, CHLOROPLASTIC"/>
    <property type="match status" value="1"/>
</dbReference>
<evidence type="ECO:0000256" key="3">
    <source>
        <dbReference type="ARBA" id="ARBA00022723"/>
    </source>
</evidence>
<feature type="domain" description="Rieske" evidence="7">
    <location>
        <begin position="48"/>
        <end position="161"/>
    </location>
</feature>
<keyword evidence="9" id="KW-1185">Reference proteome</keyword>
<dbReference type="GO" id="GO:0019133">
    <property type="term" value="F:choline monooxygenase activity"/>
    <property type="evidence" value="ECO:0007669"/>
    <property type="project" value="UniProtKB-EC"/>
</dbReference>
<evidence type="ECO:0000256" key="2">
    <source>
        <dbReference type="ARBA" id="ARBA00022714"/>
    </source>
</evidence>
<accession>A0A839STB8</accession>
<proteinExistence type="predicted"/>